<reference evidence="2" key="1">
    <citation type="submission" date="2024-06" db="EMBL/GenBank/DDBJ databases">
        <authorList>
            <person name="Liu X."/>
            <person name="Lenzi L."/>
            <person name="Haldenby T S."/>
            <person name="Uol C."/>
        </authorList>
    </citation>
    <scope>NUCLEOTIDE SEQUENCE</scope>
</reference>
<comment type="caution">
    <text evidence="2">The sequence shown here is derived from an EMBL/GenBank/DDBJ whole genome shotgun (WGS) entry which is preliminary data.</text>
</comment>
<evidence type="ECO:0000256" key="1">
    <source>
        <dbReference type="SAM" id="SignalP"/>
    </source>
</evidence>
<proteinExistence type="predicted"/>
<sequence length="113" mass="13065">MRSMKIETILMVSIVPYLCECVSSMKLDISFVLMHVYICVRAQSVIHTLGCFVLPSTYGSFIPVDFVQTVVFFLFKHIRFFALLTFEILRRSFGDFDFWASVLQSLLPLCIHV</sequence>
<keyword evidence="1" id="KW-0732">Signal</keyword>
<evidence type="ECO:0000313" key="2">
    <source>
        <dbReference type="EMBL" id="CAL5137239.1"/>
    </source>
</evidence>
<feature type="signal peptide" evidence="1">
    <location>
        <begin position="1"/>
        <end position="21"/>
    </location>
</feature>
<organism evidence="2 3">
    <name type="scientific">Calicophoron daubneyi</name>
    <name type="common">Rumen fluke</name>
    <name type="synonym">Paramphistomum daubneyi</name>
    <dbReference type="NCBI Taxonomy" id="300641"/>
    <lineage>
        <taxon>Eukaryota</taxon>
        <taxon>Metazoa</taxon>
        <taxon>Spiralia</taxon>
        <taxon>Lophotrochozoa</taxon>
        <taxon>Platyhelminthes</taxon>
        <taxon>Trematoda</taxon>
        <taxon>Digenea</taxon>
        <taxon>Plagiorchiida</taxon>
        <taxon>Pronocephalata</taxon>
        <taxon>Paramphistomoidea</taxon>
        <taxon>Paramphistomidae</taxon>
        <taxon>Calicophoron</taxon>
    </lineage>
</organism>
<gene>
    <name evidence="2" type="ORF">CDAUBV1_LOCUS11492</name>
</gene>
<protein>
    <submittedName>
        <fullName evidence="2">Uncharacterized protein</fullName>
    </submittedName>
</protein>
<accession>A0AAV2TLT6</accession>
<dbReference type="AlphaFoldDB" id="A0AAV2TLT6"/>
<evidence type="ECO:0000313" key="3">
    <source>
        <dbReference type="Proteomes" id="UP001497525"/>
    </source>
</evidence>
<dbReference type="EMBL" id="CAXLJL010000378">
    <property type="protein sequence ID" value="CAL5137239.1"/>
    <property type="molecule type" value="Genomic_DNA"/>
</dbReference>
<feature type="chain" id="PRO_5043752316" evidence="1">
    <location>
        <begin position="22"/>
        <end position="113"/>
    </location>
</feature>
<name>A0AAV2TLT6_CALDB</name>
<dbReference type="Proteomes" id="UP001497525">
    <property type="component" value="Unassembled WGS sequence"/>
</dbReference>